<proteinExistence type="predicted"/>
<dbReference type="Pfam" id="PF12867">
    <property type="entry name" value="DinB_2"/>
    <property type="match status" value="1"/>
</dbReference>
<dbReference type="Proteomes" id="UP001597120">
    <property type="component" value="Unassembled WGS sequence"/>
</dbReference>
<dbReference type="EMBL" id="JBHTIU010000081">
    <property type="protein sequence ID" value="MFD0871435.1"/>
    <property type="molecule type" value="Genomic_DNA"/>
</dbReference>
<dbReference type="InterPro" id="IPR034660">
    <property type="entry name" value="DinB/YfiT-like"/>
</dbReference>
<evidence type="ECO:0000313" key="3">
    <source>
        <dbReference type="Proteomes" id="UP001597120"/>
    </source>
</evidence>
<dbReference type="Gene3D" id="1.20.120.450">
    <property type="entry name" value="dinb family like domain"/>
    <property type="match status" value="1"/>
</dbReference>
<comment type="caution">
    <text evidence="2">The sequence shown here is derived from an EMBL/GenBank/DDBJ whole genome shotgun (WGS) entry which is preliminary data.</text>
</comment>
<dbReference type="InterPro" id="IPR024775">
    <property type="entry name" value="DinB-like"/>
</dbReference>
<evidence type="ECO:0000259" key="1">
    <source>
        <dbReference type="Pfam" id="PF12867"/>
    </source>
</evidence>
<protein>
    <submittedName>
        <fullName evidence="2">DinB family protein</fullName>
    </submittedName>
</protein>
<feature type="domain" description="DinB-like" evidence="1">
    <location>
        <begin position="111"/>
        <end position="230"/>
    </location>
</feature>
<reference evidence="3" key="1">
    <citation type="journal article" date="2019" name="Int. J. Syst. Evol. Microbiol.">
        <title>The Global Catalogue of Microorganisms (GCM) 10K type strain sequencing project: providing services to taxonomists for standard genome sequencing and annotation.</title>
        <authorList>
            <consortium name="The Broad Institute Genomics Platform"/>
            <consortium name="The Broad Institute Genome Sequencing Center for Infectious Disease"/>
            <person name="Wu L."/>
            <person name="Ma J."/>
        </authorList>
    </citation>
    <scope>NUCLEOTIDE SEQUENCE [LARGE SCALE GENOMIC DNA]</scope>
    <source>
        <strain evidence="3">CCUG 57263</strain>
    </source>
</reference>
<organism evidence="2 3">
    <name type="scientific">Paenibacillus residui</name>
    <dbReference type="NCBI Taxonomy" id="629724"/>
    <lineage>
        <taxon>Bacteria</taxon>
        <taxon>Bacillati</taxon>
        <taxon>Bacillota</taxon>
        <taxon>Bacilli</taxon>
        <taxon>Bacillales</taxon>
        <taxon>Paenibacillaceae</taxon>
        <taxon>Paenibacillus</taxon>
    </lineage>
</organism>
<evidence type="ECO:0000313" key="2">
    <source>
        <dbReference type="EMBL" id="MFD0871435.1"/>
    </source>
</evidence>
<name>A0ABW3DE03_9BACL</name>
<dbReference type="RefSeq" id="WP_379290464.1">
    <property type="nucleotide sequence ID" value="NZ_JBHTIU010000081.1"/>
</dbReference>
<sequence>MNHFRIDMDGRRGGPWMGHCLSETGCIWLADTPQNVLGKAASEIVKFQQWLSRHGEPVLSPAGINEITVQLGEQYEIPDFRISGAAVGLFEADYTPVTDQDIAAAVRRLGYARRELLETVAGLPETAWDWQPPSGKRTIRQNLHHVRNCHGWYLTRVLGWDKVAEILPEPWPEETWESMRWVMERAVDTLLSLPAELRQGEFQAEKPREIWTPRKMLRRFVEHEREHVAIVKQTVEVYRACTKNG</sequence>
<keyword evidence="3" id="KW-1185">Reference proteome</keyword>
<gene>
    <name evidence="2" type="ORF">ACFQ03_20045</name>
</gene>
<dbReference type="SUPFAM" id="SSF109854">
    <property type="entry name" value="DinB/YfiT-like putative metalloenzymes"/>
    <property type="match status" value="1"/>
</dbReference>
<accession>A0ABW3DE03</accession>